<keyword evidence="5 11" id="KW-0106">Calcium</keyword>
<feature type="coiled-coil region" evidence="13">
    <location>
        <begin position="1201"/>
        <end position="1261"/>
    </location>
</feature>
<evidence type="ECO:0000256" key="13">
    <source>
        <dbReference type="SAM" id="Coils"/>
    </source>
</evidence>
<comment type="catalytic activity">
    <reaction evidence="9 12">
        <text>a 1,2-diacyl-sn-glycero-3-phospho-(1D-myo-inositol-4,5-bisphosphate) + H2O = 1D-myo-inositol 1,4,5-trisphosphate + a 1,2-diacyl-sn-glycerol + H(+)</text>
        <dbReference type="Rhea" id="RHEA:33179"/>
        <dbReference type="ChEBI" id="CHEBI:15377"/>
        <dbReference type="ChEBI" id="CHEBI:15378"/>
        <dbReference type="ChEBI" id="CHEBI:17815"/>
        <dbReference type="ChEBI" id="CHEBI:58456"/>
        <dbReference type="ChEBI" id="CHEBI:203600"/>
        <dbReference type="EC" id="3.1.4.11"/>
    </reaction>
</comment>
<dbReference type="GO" id="GO:0005509">
    <property type="term" value="F:calcium ion binding"/>
    <property type="evidence" value="ECO:0007669"/>
    <property type="project" value="UniProtKB-UniRule"/>
</dbReference>
<dbReference type="Pfam" id="PF00387">
    <property type="entry name" value="PI-PLC-Y"/>
    <property type="match status" value="1"/>
</dbReference>
<keyword evidence="7 9" id="KW-0443">Lipid metabolism</keyword>
<feature type="compositionally biased region" description="Polar residues" evidence="14">
    <location>
        <begin position="1289"/>
        <end position="1298"/>
    </location>
</feature>
<dbReference type="PANTHER" id="PTHR10336:SF149">
    <property type="entry name" value="1-PHOSPHATIDYLINOSITOL 4,5-BISPHOSPHATE PHOSPHODIESTERASE CLASSES I AND II"/>
    <property type="match status" value="1"/>
</dbReference>
<protein>
    <recommendedName>
        <fullName evidence="9">1-phosphatidylinositol 4,5-bisphosphate phosphodiesterase</fullName>
        <ecNumber evidence="9">3.1.4.11</ecNumber>
    </recommendedName>
</protein>
<evidence type="ECO:0000256" key="5">
    <source>
        <dbReference type="ARBA" id="ARBA00022837"/>
    </source>
</evidence>
<dbReference type="EC" id="3.1.4.11" evidence="9"/>
<evidence type="ECO:0000256" key="6">
    <source>
        <dbReference type="ARBA" id="ARBA00022963"/>
    </source>
</evidence>
<dbReference type="Pfam" id="PF00388">
    <property type="entry name" value="PI-PLC-X"/>
    <property type="match status" value="1"/>
</dbReference>
<dbReference type="CDD" id="cd00275">
    <property type="entry name" value="C2_PLC_like"/>
    <property type="match status" value="1"/>
</dbReference>
<reference evidence="17 18" key="1">
    <citation type="submission" date="2024-01" db="EMBL/GenBank/DDBJ databases">
        <title>The genome of the rayed Mediterranean limpet Patella caerulea (Linnaeus, 1758).</title>
        <authorList>
            <person name="Anh-Thu Weber A."/>
            <person name="Halstead-Nussloch G."/>
        </authorList>
    </citation>
    <scope>NUCLEOTIDE SEQUENCE [LARGE SCALE GENOMIC DNA]</scope>
    <source>
        <strain evidence="17">AATW-2023a</strain>
        <tissue evidence="17">Whole specimen</tissue>
    </source>
</reference>
<dbReference type="GO" id="GO:0048015">
    <property type="term" value="P:phosphatidylinositol-mediated signaling"/>
    <property type="evidence" value="ECO:0007669"/>
    <property type="project" value="TreeGrafter"/>
</dbReference>
<dbReference type="InterPro" id="IPR014815">
    <property type="entry name" value="PLC-beta_C"/>
</dbReference>
<dbReference type="FunFam" id="1.10.238.10:FF:000005">
    <property type="entry name" value="Phosphoinositide phospholipase C"/>
    <property type="match status" value="1"/>
</dbReference>
<dbReference type="SUPFAM" id="SSF49562">
    <property type="entry name" value="C2 domain (Calcium/lipid-binding domain, CaLB)"/>
    <property type="match status" value="1"/>
</dbReference>
<dbReference type="SUPFAM" id="SSF69989">
    <property type="entry name" value="C-terminal domain of PLC-beta"/>
    <property type="match status" value="1"/>
</dbReference>
<feature type="binding site" evidence="11">
    <location>
        <position position="365"/>
    </location>
    <ligand>
        <name>Ca(2+)</name>
        <dbReference type="ChEBI" id="CHEBI:29108"/>
    </ligand>
</feature>
<evidence type="ECO:0000256" key="12">
    <source>
        <dbReference type="RuleBase" id="RU361133"/>
    </source>
</evidence>
<feature type="compositionally biased region" description="Basic and acidic residues" evidence="14">
    <location>
        <begin position="537"/>
        <end position="551"/>
    </location>
</feature>
<dbReference type="CDD" id="cd16213">
    <property type="entry name" value="EFh_PI-PLC21"/>
    <property type="match status" value="1"/>
</dbReference>
<dbReference type="PROSITE" id="PS50007">
    <property type="entry name" value="PIPLC_X_DOMAIN"/>
    <property type="match status" value="1"/>
</dbReference>
<evidence type="ECO:0000256" key="4">
    <source>
        <dbReference type="ARBA" id="ARBA00022801"/>
    </source>
</evidence>
<dbReference type="PIRSF" id="PIRSF000956">
    <property type="entry name" value="PLC-beta"/>
    <property type="match status" value="1"/>
</dbReference>
<gene>
    <name evidence="17" type="ORF">SNE40_009263</name>
</gene>
<evidence type="ECO:0000313" key="18">
    <source>
        <dbReference type="Proteomes" id="UP001347796"/>
    </source>
</evidence>
<feature type="compositionally biased region" description="Polar residues" evidence="14">
    <location>
        <begin position="959"/>
        <end position="971"/>
    </location>
</feature>
<keyword evidence="2" id="KW-0963">Cytoplasm</keyword>
<evidence type="ECO:0000256" key="1">
    <source>
        <dbReference type="ARBA" id="ARBA00004496"/>
    </source>
</evidence>
<dbReference type="InterPro" id="IPR000909">
    <property type="entry name" value="PLipase_C_PInositol-sp_X_dom"/>
</dbReference>
<dbReference type="Gene3D" id="1.10.238.10">
    <property type="entry name" value="EF-hand"/>
    <property type="match status" value="1"/>
</dbReference>
<dbReference type="SUPFAM" id="SSF51695">
    <property type="entry name" value="PLC-like phosphodiesterases"/>
    <property type="match status" value="1"/>
</dbReference>
<evidence type="ECO:0000256" key="8">
    <source>
        <dbReference type="ARBA" id="ARBA00023224"/>
    </source>
</evidence>
<feature type="compositionally biased region" description="Basic and acidic residues" evidence="14">
    <location>
        <begin position="504"/>
        <end position="516"/>
    </location>
</feature>
<dbReference type="GO" id="GO:0016042">
    <property type="term" value="P:lipid catabolic process"/>
    <property type="evidence" value="ECO:0007669"/>
    <property type="project" value="UniProtKB-KW"/>
</dbReference>
<dbReference type="SMART" id="SM00148">
    <property type="entry name" value="PLCXc"/>
    <property type="match status" value="1"/>
</dbReference>
<sequence>MAGAKPGVHVVQLKPVVVPDSLQHGNKFVKWDDGCTMGIPVSLRVDAKGHILFWKDQNKEMDSLDISLIRDARTGKYAKIPKDLKLRESLMIGSTDIPLEDKTLSVGYGTDMVNIDWINFVCSQKETAQEWAKELLDYSTNLLVLNSSSLTYLEKVYSRFTQVLGPDGKMPVKNIVKMVAQNRDDRRRVENALGAAGFASGKNDSLDPKDFTFEHFFNFYRHLVGRTEVDKVFDEIGAKKKPYLTVDQFQTFLNNQQRDPRLNEILYPFYTKAQAQELIEQFENKAGMAEKGHMSQEGFLKFLMSEENNLIPPEKLDLSEDMNQPLAHYFINSSHNTYLTGHQLTGKSSVEIYRQALLSGCRCVELDCWDGRGADEEPMITHGFTMCTDVPFKDVVEAIAESAFKTSEYPVILSFENHCSPKQQTKMAHYCRTIFGDMLLTTTFEEYPLEPEAPLPLLSLLKRKILIKNRKKHFHRGQGRFGSNTKASIKSEKSKVSMSESDERESTPTRKPHIPEESVNQNGITERPASQISDNETVEKAKIDKGNRLEKMYSGSGGGTEGMEMFDDSGSDSDSDDDEDVEDPVTGDIMTDEEKSRRQREKREKGTAGSEAEAAMEMSLLVNYVQPVHFHSFEASEKKGRSYEISSFVETQATNLLKEYPVDFVNYNKRQLSRIYPKGTRVDSSNFLPQVFWNAGCQLVALNYQTLDLAMQLNLGIFEYNGRCGYILKPDFMRRKDRHFDPFAESTVDGIVAGTVKVRVISGQFLTDKKVGSYVEVDMYGLPTDTVRKKFRTKVVPANGINPVYDEDPFVFKKVVLPNLATLRIVVYEETGKLIGHRVLPVEGLRPGYRHIPLRNESNQPLLLQTLFVHLSIMDYVPDSMAEFAEALINPIAYQSKMEKHAQQLATLTEDFEVDEELDGHKDSGIDEKGNERQNSVRVQNGPSAASPAPGDGPKPIRMQSSTHLPLSKQDSTQSGLSQSSTGSGPGSANISRMPSNLPGVENGVSNVSVTQTTKLNDPDILTPTPLCILKNHKTFLKMVAKRDKELESIRKKHDKACDNMTELHALQLDKLNAAQLKARSALEKSHAKNSKKAAKSGEKVDEVQTRCKQELEALMQDQSTKYKELTLTQAQVFVALCDDHYQAEKNVYENYNTPIYDCLLSLMDSNHLAHKKRIEELYDREVAELTKRMDAQSRDHMKLLAKKHKDKQELSRIKREAQQKHVTIAVQERQKLQEILRKRLEELEVILAEIRTEVATEKVEIIKKYHDECEEKRQKVHQKFQSQLGYVPVKSSQSSPINYPGPDSSPSHTKVETASTTEDKSFINGSREKLNSKEELTSM</sequence>
<accession>A0AAN8JPA4</accession>
<feature type="compositionally biased region" description="Basic and acidic residues" evidence="14">
    <location>
        <begin position="919"/>
        <end position="932"/>
    </location>
</feature>
<dbReference type="CDD" id="cd08591">
    <property type="entry name" value="PI-PLCc_beta"/>
    <property type="match status" value="1"/>
</dbReference>
<evidence type="ECO:0000313" key="17">
    <source>
        <dbReference type="EMBL" id="KAK6181411.1"/>
    </source>
</evidence>
<feature type="binding site" evidence="11">
    <location>
        <position position="416"/>
    </location>
    <ligand>
        <name>Ca(2+)</name>
        <dbReference type="ChEBI" id="CHEBI:29108"/>
    </ligand>
</feature>
<comment type="subcellular location">
    <subcellularLocation>
        <location evidence="1">Cytoplasm</location>
    </subcellularLocation>
</comment>
<comment type="caution">
    <text evidence="17">The sequence shown here is derived from an EMBL/GenBank/DDBJ whole genome shotgun (WGS) entry which is preliminary data.</text>
</comment>
<dbReference type="GO" id="GO:0005737">
    <property type="term" value="C:cytoplasm"/>
    <property type="evidence" value="ECO:0007669"/>
    <property type="project" value="UniProtKB-SubCell"/>
</dbReference>
<feature type="region of interest" description="Disordered" evidence="14">
    <location>
        <begin position="1289"/>
        <end position="1340"/>
    </location>
</feature>
<dbReference type="Pfam" id="PF22631">
    <property type="entry name" value="PLCB1-4-like_EFh"/>
    <property type="match status" value="1"/>
</dbReference>
<feature type="binding site" evidence="11">
    <location>
        <position position="336"/>
    </location>
    <ligand>
        <name>Ca(2+)</name>
        <dbReference type="ChEBI" id="CHEBI:29108"/>
    </ligand>
</feature>
<feature type="compositionally biased region" description="Low complexity" evidence="14">
    <location>
        <begin position="942"/>
        <end position="956"/>
    </location>
</feature>
<dbReference type="EMBL" id="JAZGQO010000007">
    <property type="protein sequence ID" value="KAK6181411.1"/>
    <property type="molecule type" value="Genomic_DNA"/>
</dbReference>
<dbReference type="SUPFAM" id="SSF47473">
    <property type="entry name" value="EF-hand"/>
    <property type="match status" value="1"/>
</dbReference>
<dbReference type="PROSITE" id="PS50008">
    <property type="entry name" value="PIPLC_Y_DOMAIN"/>
    <property type="match status" value="1"/>
</dbReference>
<dbReference type="GO" id="GO:0004435">
    <property type="term" value="F:phosphatidylinositol-4,5-bisphosphate phospholipase C activity"/>
    <property type="evidence" value="ECO:0007669"/>
    <property type="project" value="UniProtKB-UniRule"/>
</dbReference>
<dbReference type="GO" id="GO:0051209">
    <property type="term" value="P:release of sequestered calcium ion into cytosol"/>
    <property type="evidence" value="ECO:0007669"/>
    <property type="project" value="TreeGrafter"/>
</dbReference>
<dbReference type="Gene3D" id="2.60.40.150">
    <property type="entry name" value="C2 domain"/>
    <property type="match status" value="1"/>
</dbReference>
<proteinExistence type="predicted"/>
<keyword evidence="3" id="KW-0597">Phosphoprotein</keyword>
<dbReference type="InterPro" id="IPR017946">
    <property type="entry name" value="PLC-like_Pdiesterase_TIM-brl"/>
</dbReference>
<dbReference type="FunFam" id="3.20.20.190:FF:000039">
    <property type="entry name" value="Phosphoinositide phospholipase C"/>
    <property type="match status" value="1"/>
</dbReference>
<keyword evidence="8 9" id="KW-0807">Transducer</keyword>
<dbReference type="Gene3D" id="3.20.20.190">
    <property type="entry name" value="Phosphatidylinositol (PI) phosphodiesterase"/>
    <property type="match status" value="1"/>
</dbReference>
<dbReference type="GO" id="GO:0007186">
    <property type="term" value="P:G protein-coupled receptor signaling pathway"/>
    <property type="evidence" value="ECO:0007669"/>
    <property type="project" value="TreeGrafter"/>
</dbReference>
<feature type="compositionally biased region" description="Low complexity" evidence="14">
    <location>
        <begin position="972"/>
        <end position="983"/>
    </location>
</feature>
<dbReference type="PRINTS" id="PR00390">
    <property type="entry name" value="PHPHLIPASEC"/>
</dbReference>
<dbReference type="PROSITE" id="PS50004">
    <property type="entry name" value="C2"/>
    <property type="match status" value="1"/>
</dbReference>
<evidence type="ECO:0000259" key="16">
    <source>
        <dbReference type="PROSITE" id="PS50008"/>
    </source>
</evidence>
<dbReference type="InterPro" id="IPR011992">
    <property type="entry name" value="EF-hand-dom_pair"/>
</dbReference>
<keyword evidence="6 9" id="KW-0442">Lipid degradation</keyword>
<dbReference type="InterPro" id="IPR053945">
    <property type="entry name" value="PLCB1-4-like_EFh"/>
</dbReference>
<dbReference type="Proteomes" id="UP001347796">
    <property type="component" value="Unassembled WGS sequence"/>
</dbReference>
<feature type="compositionally biased region" description="Basic and acidic residues" evidence="14">
    <location>
        <begin position="592"/>
        <end position="606"/>
    </location>
</feature>
<feature type="domain" description="C2" evidence="15">
    <location>
        <begin position="737"/>
        <end position="862"/>
    </location>
</feature>
<evidence type="ECO:0000256" key="14">
    <source>
        <dbReference type="SAM" id="MobiDB-lite"/>
    </source>
</evidence>
<dbReference type="InterPro" id="IPR037862">
    <property type="entry name" value="PLC-beta_PH"/>
</dbReference>
<dbReference type="SMART" id="SM00239">
    <property type="entry name" value="C2"/>
    <property type="match status" value="1"/>
</dbReference>
<dbReference type="InterPro" id="IPR000008">
    <property type="entry name" value="C2_dom"/>
</dbReference>
<keyword evidence="18" id="KW-1185">Reference proteome</keyword>
<evidence type="ECO:0000256" key="10">
    <source>
        <dbReference type="PIRSR" id="PIRSR000956-1"/>
    </source>
</evidence>
<feature type="domain" description="PI-PLC Y-box" evidence="16">
    <location>
        <begin position="618"/>
        <end position="734"/>
    </location>
</feature>
<dbReference type="FunFam" id="2.60.40.150:FF:000008">
    <property type="entry name" value="1-phosphatidylinositol 4,5-bisphosphate phosphodiesterase"/>
    <property type="match status" value="1"/>
</dbReference>
<evidence type="ECO:0000259" key="15">
    <source>
        <dbReference type="PROSITE" id="PS50004"/>
    </source>
</evidence>
<dbReference type="InterPro" id="IPR016280">
    <property type="entry name" value="PLC-beta"/>
</dbReference>
<dbReference type="InterPro" id="IPR001192">
    <property type="entry name" value="PI-PLC_fam"/>
</dbReference>
<dbReference type="Gene3D" id="2.30.29.240">
    <property type="match status" value="1"/>
</dbReference>
<keyword evidence="11" id="KW-0479">Metal-binding</keyword>
<evidence type="ECO:0000256" key="11">
    <source>
        <dbReference type="PIRSR" id="PIRSR000956-2"/>
    </source>
</evidence>
<feature type="region of interest" description="Disordered" evidence="14">
    <location>
        <begin position="476"/>
        <end position="612"/>
    </location>
</feature>
<evidence type="ECO:0000256" key="2">
    <source>
        <dbReference type="ARBA" id="ARBA00022490"/>
    </source>
</evidence>
<feature type="compositionally biased region" description="Basic and acidic residues" evidence="14">
    <location>
        <begin position="1318"/>
        <end position="1340"/>
    </location>
</feature>
<dbReference type="InterPro" id="IPR001711">
    <property type="entry name" value="PLipase_C_Pinositol-sp_Y"/>
</dbReference>
<feature type="compositionally biased region" description="Polar residues" evidence="14">
    <location>
        <begin position="518"/>
        <end position="535"/>
    </location>
</feature>
<dbReference type="InterPro" id="IPR035892">
    <property type="entry name" value="C2_domain_sf"/>
</dbReference>
<dbReference type="CDD" id="cd13361">
    <property type="entry name" value="PH_PLC_beta"/>
    <property type="match status" value="1"/>
</dbReference>
<keyword evidence="13" id="KW-0175">Coiled coil</keyword>
<dbReference type="SMART" id="SM00149">
    <property type="entry name" value="PLCYc"/>
    <property type="match status" value="1"/>
</dbReference>
<evidence type="ECO:0000256" key="7">
    <source>
        <dbReference type="ARBA" id="ARBA00023098"/>
    </source>
</evidence>
<dbReference type="Pfam" id="PF17787">
    <property type="entry name" value="PH_14"/>
    <property type="match status" value="1"/>
</dbReference>
<dbReference type="InterPro" id="IPR042531">
    <property type="entry name" value="PLC-beta_C_sf"/>
</dbReference>
<feature type="binding site" evidence="11">
    <location>
        <position position="367"/>
    </location>
    <ligand>
        <name>Ca(2+)</name>
        <dbReference type="ChEBI" id="CHEBI:29108"/>
    </ligand>
</feature>
<dbReference type="GO" id="GO:0046488">
    <property type="term" value="P:phosphatidylinositol metabolic process"/>
    <property type="evidence" value="ECO:0007669"/>
    <property type="project" value="TreeGrafter"/>
</dbReference>
<dbReference type="Pfam" id="PF08703">
    <property type="entry name" value="PLC-beta_C"/>
    <property type="match status" value="1"/>
</dbReference>
<dbReference type="SUPFAM" id="SSF50729">
    <property type="entry name" value="PH domain-like"/>
    <property type="match status" value="1"/>
</dbReference>
<dbReference type="Gene3D" id="1.20.1230.10">
    <property type="entry name" value="Phospholipase C beta, distal C-terminal domain"/>
    <property type="match status" value="1"/>
</dbReference>
<feature type="compositionally biased region" description="Acidic residues" evidence="14">
    <location>
        <begin position="564"/>
        <end position="585"/>
    </location>
</feature>
<feature type="compositionally biased region" description="Polar residues" evidence="14">
    <location>
        <begin position="1305"/>
        <end position="1317"/>
    </location>
</feature>
<feature type="active site" evidence="10">
    <location>
        <position position="382"/>
    </location>
</feature>
<evidence type="ECO:0000256" key="9">
    <source>
        <dbReference type="PIRNR" id="PIRNR000956"/>
    </source>
</evidence>
<dbReference type="PANTHER" id="PTHR10336">
    <property type="entry name" value="PHOSPHOINOSITIDE-SPECIFIC PHOSPHOLIPASE C FAMILY PROTEIN"/>
    <property type="match status" value="1"/>
</dbReference>
<comment type="cofactor">
    <cofactor evidence="11">
        <name>Ca(2+)</name>
        <dbReference type="ChEBI" id="CHEBI:29108"/>
    </cofactor>
    <text evidence="11">Binds 1 Ca(2+) ion per subunit.</text>
</comment>
<name>A0AAN8JPA4_PATCE</name>
<organism evidence="17 18">
    <name type="scientific">Patella caerulea</name>
    <name type="common">Rayed Mediterranean limpet</name>
    <dbReference type="NCBI Taxonomy" id="87958"/>
    <lineage>
        <taxon>Eukaryota</taxon>
        <taxon>Metazoa</taxon>
        <taxon>Spiralia</taxon>
        <taxon>Lophotrochozoa</taxon>
        <taxon>Mollusca</taxon>
        <taxon>Gastropoda</taxon>
        <taxon>Patellogastropoda</taxon>
        <taxon>Patelloidea</taxon>
        <taxon>Patellidae</taxon>
        <taxon>Patella</taxon>
    </lineage>
</organism>
<feature type="region of interest" description="Disordered" evidence="14">
    <location>
        <begin position="912"/>
        <end position="1005"/>
    </location>
</feature>
<keyword evidence="4 9" id="KW-0378">Hydrolase</keyword>
<feature type="active site" evidence="10">
    <location>
        <position position="335"/>
    </location>
</feature>
<evidence type="ECO:0000256" key="3">
    <source>
        <dbReference type="ARBA" id="ARBA00022553"/>
    </source>
</evidence>